<dbReference type="InterPro" id="IPR035965">
    <property type="entry name" value="PAS-like_dom_sf"/>
</dbReference>
<dbReference type="PROSITE" id="PS50113">
    <property type="entry name" value="PAC"/>
    <property type="match status" value="2"/>
</dbReference>
<evidence type="ECO:0000256" key="1">
    <source>
        <dbReference type="ARBA" id="ARBA00000085"/>
    </source>
</evidence>
<dbReference type="PROSITE" id="PS50112">
    <property type="entry name" value="PAS"/>
    <property type="match status" value="2"/>
</dbReference>
<dbReference type="CDD" id="cd00130">
    <property type="entry name" value="PAS"/>
    <property type="match status" value="2"/>
</dbReference>
<dbReference type="Gene3D" id="3.30.565.10">
    <property type="entry name" value="Histidine kinase-like ATPase, C-terminal domain"/>
    <property type="match status" value="1"/>
</dbReference>
<feature type="domain" description="PAC" evidence="10">
    <location>
        <begin position="509"/>
        <end position="561"/>
    </location>
</feature>
<dbReference type="PROSITE" id="PS50109">
    <property type="entry name" value="HIS_KIN"/>
    <property type="match status" value="1"/>
</dbReference>
<dbReference type="InterPro" id="IPR000700">
    <property type="entry name" value="PAS-assoc_C"/>
</dbReference>
<name>A0A1I0KJY1_9BACT</name>
<dbReference type="InterPro" id="IPR004358">
    <property type="entry name" value="Sig_transdc_His_kin-like_C"/>
</dbReference>
<evidence type="ECO:0000256" key="5">
    <source>
        <dbReference type="SAM" id="Coils"/>
    </source>
</evidence>
<dbReference type="Pfam" id="PF13426">
    <property type="entry name" value="PAS_9"/>
    <property type="match status" value="1"/>
</dbReference>
<feature type="domain" description="PAC" evidence="10">
    <location>
        <begin position="255"/>
        <end position="307"/>
    </location>
</feature>
<dbReference type="Pfam" id="PF08447">
    <property type="entry name" value="PAS_3"/>
    <property type="match status" value="2"/>
</dbReference>
<dbReference type="SMART" id="SM00091">
    <property type="entry name" value="PAS"/>
    <property type="match status" value="3"/>
</dbReference>
<accession>A0A1I0KJY1</accession>
<dbReference type="Pfam" id="PF00072">
    <property type="entry name" value="Response_reg"/>
    <property type="match status" value="1"/>
</dbReference>
<dbReference type="InterPro" id="IPR013655">
    <property type="entry name" value="PAS_fold_3"/>
</dbReference>
<dbReference type="Pfam" id="PF00512">
    <property type="entry name" value="HisKA"/>
    <property type="match status" value="1"/>
</dbReference>
<dbReference type="InterPro" id="IPR001789">
    <property type="entry name" value="Sig_transdc_resp-reg_receiver"/>
</dbReference>
<evidence type="ECO:0000256" key="6">
    <source>
        <dbReference type="SAM" id="MobiDB-lite"/>
    </source>
</evidence>
<dbReference type="SMART" id="SM00086">
    <property type="entry name" value="PAC"/>
    <property type="match status" value="2"/>
</dbReference>
<dbReference type="FunFam" id="3.30.565.10:FF:000010">
    <property type="entry name" value="Sensor histidine kinase RcsC"/>
    <property type="match status" value="1"/>
</dbReference>
<dbReference type="Gene3D" id="3.30.450.20">
    <property type="entry name" value="PAS domain"/>
    <property type="match status" value="3"/>
</dbReference>
<feature type="region of interest" description="Disordered" evidence="6">
    <location>
        <begin position="1"/>
        <end position="25"/>
    </location>
</feature>
<evidence type="ECO:0000256" key="4">
    <source>
        <dbReference type="PROSITE-ProRule" id="PRU00169"/>
    </source>
</evidence>
<dbReference type="SUPFAM" id="SSF47384">
    <property type="entry name" value="Homodimeric domain of signal transducing histidine kinase"/>
    <property type="match status" value="1"/>
</dbReference>
<dbReference type="AlphaFoldDB" id="A0A1I0KJY1"/>
<dbReference type="SMART" id="SM00448">
    <property type="entry name" value="REC"/>
    <property type="match status" value="1"/>
</dbReference>
<dbReference type="Gene3D" id="3.40.50.2300">
    <property type="match status" value="1"/>
</dbReference>
<dbReference type="PANTHER" id="PTHR43547:SF2">
    <property type="entry name" value="HYBRID SIGNAL TRANSDUCTION HISTIDINE KINASE C"/>
    <property type="match status" value="1"/>
</dbReference>
<dbReference type="CDD" id="cd00082">
    <property type="entry name" value="HisKA"/>
    <property type="match status" value="1"/>
</dbReference>
<dbReference type="InterPro" id="IPR036890">
    <property type="entry name" value="HATPase_C_sf"/>
</dbReference>
<dbReference type="InterPro" id="IPR003661">
    <property type="entry name" value="HisK_dim/P_dom"/>
</dbReference>
<feature type="modified residue" description="4-aspartylphosphate" evidence="4">
    <location>
        <position position="882"/>
    </location>
</feature>
<dbReference type="SMART" id="SM00388">
    <property type="entry name" value="HisKA"/>
    <property type="match status" value="1"/>
</dbReference>
<organism evidence="11 12">
    <name type="scientific">Stigmatella erecta</name>
    <dbReference type="NCBI Taxonomy" id="83460"/>
    <lineage>
        <taxon>Bacteria</taxon>
        <taxon>Pseudomonadati</taxon>
        <taxon>Myxococcota</taxon>
        <taxon>Myxococcia</taxon>
        <taxon>Myxococcales</taxon>
        <taxon>Cystobacterineae</taxon>
        <taxon>Archangiaceae</taxon>
        <taxon>Stigmatella</taxon>
    </lineage>
</organism>
<comment type="catalytic activity">
    <reaction evidence="1">
        <text>ATP + protein L-histidine = ADP + protein N-phospho-L-histidine.</text>
        <dbReference type="EC" id="2.7.13.3"/>
    </reaction>
</comment>
<dbReference type="InterPro" id="IPR036097">
    <property type="entry name" value="HisK_dim/P_sf"/>
</dbReference>
<feature type="domain" description="Histidine kinase" evidence="7">
    <location>
        <begin position="586"/>
        <end position="803"/>
    </location>
</feature>
<dbReference type="InterPro" id="IPR003594">
    <property type="entry name" value="HATPase_dom"/>
</dbReference>
<evidence type="ECO:0000256" key="2">
    <source>
        <dbReference type="ARBA" id="ARBA00012438"/>
    </source>
</evidence>
<dbReference type="Pfam" id="PF02518">
    <property type="entry name" value="HATPase_c"/>
    <property type="match status" value="1"/>
</dbReference>
<proteinExistence type="predicted"/>
<feature type="coiled-coil region" evidence="5">
    <location>
        <begin position="552"/>
        <end position="582"/>
    </location>
</feature>
<keyword evidence="12" id="KW-1185">Reference proteome</keyword>
<dbReference type="FunFam" id="3.30.450.20:FF:000099">
    <property type="entry name" value="Sensory box sensor histidine kinase"/>
    <property type="match status" value="1"/>
</dbReference>
<dbReference type="PRINTS" id="PR00344">
    <property type="entry name" value="BCTRLSENSOR"/>
</dbReference>
<evidence type="ECO:0000259" key="7">
    <source>
        <dbReference type="PROSITE" id="PS50109"/>
    </source>
</evidence>
<feature type="compositionally biased region" description="Basic and acidic residues" evidence="6">
    <location>
        <begin position="7"/>
        <end position="22"/>
    </location>
</feature>
<dbReference type="SMART" id="SM00387">
    <property type="entry name" value="HATPase_c"/>
    <property type="match status" value="1"/>
</dbReference>
<dbReference type="InterPro" id="IPR000014">
    <property type="entry name" value="PAS"/>
</dbReference>
<dbReference type="PANTHER" id="PTHR43547">
    <property type="entry name" value="TWO-COMPONENT HISTIDINE KINASE"/>
    <property type="match status" value="1"/>
</dbReference>
<feature type="domain" description="PAS" evidence="9">
    <location>
        <begin position="174"/>
        <end position="251"/>
    </location>
</feature>
<keyword evidence="3 4" id="KW-0597">Phosphoprotein</keyword>
<dbReference type="CDD" id="cd17580">
    <property type="entry name" value="REC_2_DhkD-like"/>
    <property type="match status" value="1"/>
</dbReference>
<dbReference type="Gene3D" id="1.10.287.130">
    <property type="match status" value="1"/>
</dbReference>
<feature type="domain" description="PAS" evidence="9">
    <location>
        <begin position="436"/>
        <end position="507"/>
    </location>
</feature>
<evidence type="ECO:0000259" key="9">
    <source>
        <dbReference type="PROSITE" id="PS50112"/>
    </source>
</evidence>
<protein>
    <recommendedName>
        <fullName evidence="2">histidine kinase</fullName>
        <ecNumber evidence="2">2.7.13.3</ecNumber>
    </recommendedName>
</protein>
<evidence type="ECO:0000259" key="10">
    <source>
        <dbReference type="PROSITE" id="PS50113"/>
    </source>
</evidence>
<dbReference type="SUPFAM" id="SSF55874">
    <property type="entry name" value="ATPase domain of HSP90 chaperone/DNA topoisomerase II/histidine kinase"/>
    <property type="match status" value="1"/>
</dbReference>
<dbReference type="Proteomes" id="UP000199181">
    <property type="component" value="Unassembled WGS sequence"/>
</dbReference>
<feature type="domain" description="Response regulatory" evidence="8">
    <location>
        <begin position="833"/>
        <end position="951"/>
    </location>
</feature>
<dbReference type="InterPro" id="IPR011006">
    <property type="entry name" value="CheY-like_superfamily"/>
</dbReference>
<evidence type="ECO:0000313" key="12">
    <source>
        <dbReference type="Proteomes" id="UP000199181"/>
    </source>
</evidence>
<dbReference type="NCBIfam" id="TIGR00229">
    <property type="entry name" value="sensory_box"/>
    <property type="match status" value="2"/>
</dbReference>
<keyword evidence="5" id="KW-0175">Coiled coil</keyword>
<dbReference type="EC" id="2.7.13.3" evidence="2"/>
<dbReference type="InterPro" id="IPR001610">
    <property type="entry name" value="PAC"/>
</dbReference>
<evidence type="ECO:0000259" key="8">
    <source>
        <dbReference type="PROSITE" id="PS50110"/>
    </source>
</evidence>
<dbReference type="SUPFAM" id="SSF55785">
    <property type="entry name" value="PYP-like sensor domain (PAS domain)"/>
    <property type="match status" value="3"/>
</dbReference>
<dbReference type="CDD" id="cd16922">
    <property type="entry name" value="HATPase_EvgS-ArcB-TorS-like"/>
    <property type="match status" value="1"/>
</dbReference>
<dbReference type="GO" id="GO:0000155">
    <property type="term" value="F:phosphorelay sensor kinase activity"/>
    <property type="evidence" value="ECO:0007669"/>
    <property type="project" value="InterPro"/>
</dbReference>
<evidence type="ECO:0000256" key="3">
    <source>
        <dbReference type="ARBA" id="ARBA00022553"/>
    </source>
</evidence>
<sequence>MSSPLSEDARRNPSPPRDDGDSSAKPLMALPELLDAGQPAFFQHWVQQARLLGATQTLPDEVLIGALPRFLEEMTGALRQEAGGPGGSPLPGQSHVAVAHGRHRVRLGFDAALVVREFALLRDCLFEWIQQRGLQPSLAQLRLLSRCIDTGTREALSQFSSATQVSAADGEQLSAARYRLVMLATNDVVWDWDLISNEVVWNEAVRLVLGHAPQALGSGLYLTSAAWWLEHIHPEARERISESIHSVIDGKESFWREEYRFRRGDGTYAAVEDRGYLVRDAGGRALRMVGSMQDVTARHAAEEALRQSEFRYRRLADSGVFGMLEWKADGAITAVNDALLGLLGLTRGAALAPGFGLWKRLAAGSPEALKQLKETGVLPPFEARYGREDGRQVDLLISGFALDEGQGRGLALMLDTSRLKAVQEERERLMVRLQESEARFRNMADHAPVMLWVTEPSALCSYLSKGWYDFTGQSEAEGLGFGWLSRVHPDDAKRSSEVFLAANARKEAFRLDYRLRSKEGEYRWMIDSASPRFTPDGEFLGYIGSLIDISDRKQAEVEREELLARESEARQEAEEANRLKDEFLATVSHELRTPLTAMLGWVQMLRMGSLPAAKHARALETVERNARAQGQLIEDLLDVSRIMSGKLKLEVAPVEVSAVVEQALESVQPAADAKDIRIQAALDSTGHVMGDAQRLQQVVWNLLSNAVKFTAKGGRIQVLVERRDSAVDITVADTGRGIPEKFLPHVFDRFRQADGSSTRSAGGLGLGLSIVRHLVELHGGTVNALSEGEGKGATFIVTLPLSVAMRREVIIPRSLAPGLSRGLQCPPELAHLRVLIVDDEEDTRELLRTLLEGCQVTIFTAASAEEGLATLMAKRPDLLVSDIGMPGVDGYGFIARVRALSAEQGGRTPAVALTAYARMEDRARVLLAGFHSHVPKPVEPVELLAVLASLSGRFALGRE</sequence>
<reference evidence="12" key="1">
    <citation type="submission" date="2016-10" db="EMBL/GenBank/DDBJ databases">
        <authorList>
            <person name="Varghese N."/>
            <person name="Submissions S."/>
        </authorList>
    </citation>
    <scope>NUCLEOTIDE SEQUENCE [LARGE SCALE GENOMIC DNA]</scope>
    <source>
        <strain evidence="12">DSM 16858</strain>
    </source>
</reference>
<dbReference type="SUPFAM" id="SSF52172">
    <property type="entry name" value="CheY-like"/>
    <property type="match status" value="1"/>
</dbReference>
<dbReference type="EMBL" id="FOIJ01000011">
    <property type="protein sequence ID" value="SEU24295.1"/>
    <property type="molecule type" value="Genomic_DNA"/>
</dbReference>
<gene>
    <name evidence="11" type="ORF">SAMN05443639_11136</name>
</gene>
<dbReference type="PROSITE" id="PS50110">
    <property type="entry name" value="RESPONSE_REGULATORY"/>
    <property type="match status" value="1"/>
</dbReference>
<evidence type="ECO:0000313" key="11">
    <source>
        <dbReference type="EMBL" id="SEU24295.1"/>
    </source>
</evidence>
<dbReference type="InterPro" id="IPR005467">
    <property type="entry name" value="His_kinase_dom"/>
</dbReference>